<comment type="similarity">
    <text evidence="1">Belongs to the 'phage' integrase family.</text>
</comment>
<dbReference type="PROSITE" id="PS51898">
    <property type="entry name" value="TYR_RECOMBINASE"/>
    <property type="match status" value="1"/>
</dbReference>
<dbReference type="InterPro" id="IPR011010">
    <property type="entry name" value="DNA_brk_join_enz"/>
</dbReference>
<dbReference type="PANTHER" id="PTHR30349">
    <property type="entry name" value="PHAGE INTEGRASE-RELATED"/>
    <property type="match status" value="1"/>
</dbReference>
<dbReference type="PANTHER" id="PTHR30349:SF41">
    <property type="entry name" value="INTEGRASE_RECOMBINASE PROTEIN MJ0367-RELATED"/>
    <property type="match status" value="1"/>
</dbReference>
<evidence type="ECO:0000256" key="3">
    <source>
        <dbReference type="ARBA" id="ARBA00023172"/>
    </source>
</evidence>
<keyword evidence="3" id="KW-0233">DNA recombination</keyword>
<dbReference type="Gene3D" id="1.10.443.10">
    <property type="entry name" value="Intergrase catalytic core"/>
    <property type="match status" value="1"/>
</dbReference>
<dbReference type="EMBL" id="VJZE01000186">
    <property type="protein sequence ID" value="MPY42933.1"/>
    <property type="molecule type" value="Genomic_DNA"/>
</dbReference>
<keyword evidence="6" id="KW-1185">Reference proteome</keyword>
<evidence type="ECO:0000313" key="6">
    <source>
        <dbReference type="Proteomes" id="UP000326979"/>
    </source>
</evidence>
<gene>
    <name evidence="5" type="ORF">FNH04_24420</name>
</gene>
<evidence type="ECO:0000256" key="2">
    <source>
        <dbReference type="ARBA" id="ARBA00023125"/>
    </source>
</evidence>
<dbReference type="GO" id="GO:0006310">
    <property type="term" value="P:DNA recombination"/>
    <property type="evidence" value="ECO:0007669"/>
    <property type="project" value="UniProtKB-KW"/>
</dbReference>
<dbReference type="InterPro" id="IPR002104">
    <property type="entry name" value="Integrase_catalytic"/>
</dbReference>
<evidence type="ECO:0000256" key="1">
    <source>
        <dbReference type="ARBA" id="ARBA00008857"/>
    </source>
</evidence>
<organism evidence="5 6">
    <name type="scientific">Streptomyces phyllanthi</name>
    <dbReference type="NCBI Taxonomy" id="1803180"/>
    <lineage>
        <taxon>Bacteria</taxon>
        <taxon>Bacillati</taxon>
        <taxon>Actinomycetota</taxon>
        <taxon>Actinomycetes</taxon>
        <taxon>Kitasatosporales</taxon>
        <taxon>Streptomycetaceae</taxon>
        <taxon>Streptomyces</taxon>
    </lineage>
</organism>
<protein>
    <submittedName>
        <fullName evidence="5">Tyrosine-type recombinase/integrase</fullName>
    </submittedName>
</protein>
<evidence type="ECO:0000259" key="4">
    <source>
        <dbReference type="PROSITE" id="PS51898"/>
    </source>
</evidence>
<keyword evidence="2" id="KW-0238">DNA-binding</keyword>
<dbReference type="AlphaFoldDB" id="A0A5N8W623"/>
<reference evidence="5 6" key="1">
    <citation type="submission" date="2019-07" db="EMBL/GenBank/DDBJ databases">
        <title>New species of Amycolatopsis and Streptomyces.</title>
        <authorList>
            <person name="Duangmal K."/>
            <person name="Teo W.F.A."/>
            <person name="Lipun K."/>
        </authorList>
    </citation>
    <scope>NUCLEOTIDE SEQUENCE [LARGE SCALE GENOMIC DNA]</scope>
    <source>
        <strain evidence="5 6">TISTR 2346</strain>
    </source>
</reference>
<evidence type="ECO:0000313" key="5">
    <source>
        <dbReference type="EMBL" id="MPY42933.1"/>
    </source>
</evidence>
<feature type="domain" description="Tyr recombinase" evidence="4">
    <location>
        <begin position="167"/>
        <end position="400"/>
    </location>
</feature>
<dbReference type="GO" id="GO:0003677">
    <property type="term" value="F:DNA binding"/>
    <property type="evidence" value="ECO:0007669"/>
    <property type="project" value="UniProtKB-KW"/>
</dbReference>
<dbReference type="Proteomes" id="UP000326979">
    <property type="component" value="Unassembled WGS sequence"/>
</dbReference>
<sequence length="406" mass="44304">MVGELRVQEIVRGDGRVCYTVVDTDCTFLAEADGFLRTCAAGTDRMYAYVLVDHLRWLRFAGLDTGSVSLEDLRHCMAALGAHYPGPFGLPWREGKRPYGHSALKAAAACLKGFYLRLGTLGVNPSLAEALRVTRLPTRADRRRAMLGHVLHSMPANPLAPAEQVRRHPKMLPEGAREMLLGAASCARDRMVVTWLADGGFRIGELCGLRLVDLHLRERAACGQCRGPHVHICHREDNANRARVKTKTPWTWQDDAVRGGTVRRASPAMIHTYFEYITTQYPAQTAHGMLLVSLHGSSRGQPWTTAAARGMLHRAAACCAGPRHAAPGRGMLRRAAARGQIGRVVPHAFRHSFATAVLDAARGNAVIAREAGGWASAATVEQVYGHVDVHDPVFTAALEQVWGTQP</sequence>
<dbReference type="InterPro" id="IPR013762">
    <property type="entry name" value="Integrase-like_cat_sf"/>
</dbReference>
<accession>A0A5N8W623</accession>
<proteinExistence type="inferred from homology"/>
<dbReference type="InterPro" id="IPR050090">
    <property type="entry name" value="Tyrosine_recombinase_XerCD"/>
</dbReference>
<dbReference type="SUPFAM" id="SSF56349">
    <property type="entry name" value="DNA breaking-rejoining enzymes"/>
    <property type="match status" value="1"/>
</dbReference>
<name>A0A5N8W623_9ACTN</name>
<dbReference type="GO" id="GO:0015074">
    <property type="term" value="P:DNA integration"/>
    <property type="evidence" value="ECO:0007669"/>
    <property type="project" value="InterPro"/>
</dbReference>
<comment type="caution">
    <text evidence="5">The sequence shown here is derived from an EMBL/GenBank/DDBJ whole genome shotgun (WGS) entry which is preliminary data.</text>
</comment>